<evidence type="ECO:0000256" key="1">
    <source>
        <dbReference type="SAM" id="MobiDB-lite"/>
    </source>
</evidence>
<reference evidence="3" key="1">
    <citation type="submission" date="2015-11" db="EMBL/GenBank/DDBJ databases">
        <authorList>
            <consortium name="International Coturnix japonica Genome Analysis Consortium"/>
            <person name="Warren W."/>
            <person name="Burt D.W."/>
            <person name="Antin P.B."/>
            <person name="Lanford R."/>
            <person name="Gros J."/>
            <person name="Wilson R.K."/>
        </authorList>
    </citation>
    <scope>NUCLEOTIDE SEQUENCE [LARGE SCALE GENOMIC DNA]</scope>
</reference>
<dbReference type="AlphaFoldDB" id="A0A8C2T0A8"/>
<reference evidence="3" key="3">
    <citation type="submission" date="2025-09" db="UniProtKB">
        <authorList>
            <consortium name="Ensembl"/>
        </authorList>
    </citation>
    <scope>IDENTIFICATION</scope>
</reference>
<dbReference type="GeneTree" id="ENSGT00940000153655"/>
<organism evidence="3 4">
    <name type="scientific">Coturnix japonica</name>
    <name type="common">Japanese quail</name>
    <name type="synonym">Coturnix coturnix japonica</name>
    <dbReference type="NCBI Taxonomy" id="93934"/>
    <lineage>
        <taxon>Eukaryota</taxon>
        <taxon>Metazoa</taxon>
        <taxon>Chordata</taxon>
        <taxon>Craniata</taxon>
        <taxon>Vertebrata</taxon>
        <taxon>Euteleostomi</taxon>
        <taxon>Archelosauria</taxon>
        <taxon>Archosauria</taxon>
        <taxon>Dinosauria</taxon>
        <taxon>Saurischia</taxon>
        <taxon>Theropoda</taxon>
        <taxon>Coelurosauria</taxon>
        <taxon>Aves</taxon>
        <taxon>Neognathae</taxon>
        <taxon>Galloanserae</taxon>
        <taxon>Galliformes</taxon>
        <taxon>Phasianidae</taxon>
        <taxon>Perdicinae</taxon>
        <taxon>Coturnix</taxon>
    </lineage>
</organism>
<dbReference type="PANTHER" id="PTHR23093">
    <property type="entry name" value="SIMILAR TO CHROMOSOME 3 OPEN READING FRAME 20"/>
    <property type="match status" value="1"/>
</dbReference>
<keyword evidence="4" id="KW-1185">Reference proteome</keyword>
<evidence type="ECO:0000259" key="2">
    <source>
        <dbReference type="Pfam" id="PF14977"/>
    </source>
</evidence>
<dbReference type="Ensembl" id="ENSCJPT00005008467.1">
    <property type="protein sequence ID" value="ENSCJPP00005005167.1"/>
    <property type="gene ID" value="ENSCJPG00005004990.1"/>
</dbReference>
<reference evidence="3" key="2">
    <citation type="submission" date="2025-08" db="UniProtKB">
        <authorList>
            <consortium name="Ensembl"/>
        </authorList>
    </citation>
    <scope>IDENTIFICATION</scope>
</reference>
<gene>
    <name evidence="3" type="primary">LOC107311692</name>
</gene>
<accession>A0A8C2T0A8</accession>
<feature type="domain" description="FAM194 C-terminal" evidence="2">
    <location>
        <begin position="367"/>
        <end position="511"/>
    </location>
</feature>
<evidence type="ECO:0000313" key="3">
    <source>
        <dbReference type="Ensembl" id="ENSCJPP00005005167.1"/>
    </source>
</evidence>
<feature type="region of interest" description="Disordered" evidence="1">
    <location>
        <begin position="605"/>
        <end position="624"/>
    </location>
</feature>
<dbReference type="PANTHER" id="PTHR23093:SF16">
    <property type="entry name" value="FAM194 C-TERMINAL DOMAIN-CONTAINING PROTEIN"/>
    <property type="match status" value="1"/>
</dbReference>
<dbReference type="InterPro" id="IPR029281">
    <property type="entry name" value="FAM194_C"/>
</dbReference>
<dbReference type="Proteomes" id="UP000694412">
    <property type="component" value="Chromosome 1"/>
</dbReference>
<sequence>MEPVLTAAVPEAGPIYFFDQMKARMKERDKEISEVSSYCHMLTTNPHPISFTPSLTESRNPFCAEKYTERHEDGFLNDDMQKDPVLHQMSRRSLCKTTTEDSNPKISQCALIPQADKDSPLNTLNKSASANMLQELGEKLQLLAGYQTGLPPELVNVLTCSWRELTEGADCCKRQQKMLSYKSMRSRRSQASEEVKNSILASERKEHEITDIRKEQHKKDFTLPACTTKRERNPEMASNTPPESEAPVVQNDADQSPITVNFSLSSNTGEEQGLTFQLSDSKSEDVHQDLPYMWTPERPKQVQNQIKEQASNLKEVGSEKPIILRHYGDYREETFPRTRKVQAGRTVTSELPYDEAHFPVVKSANTAQRKLHYRLNDGSSFIYYPSEHLAVCQSCCNLPCGGMYTNIFSPSPDHSIVGTFTPFGHGSIYLPNSNTVTMMFNQEGGLVTNKDEETVREWKWPRDGKLAQPVIAQVNEFIAVRIAGRFAISLVYKWQHESVCLSLSPPRGAALPQLEESSKRTELLWRNEVLEATISHVNDISATRELRHLQKKIWSVVVDWLQYYQRALGIGCTRIRKISDRPLRPLRKGTIQSADSLPVTFVMQRSQGKRKENSQAPKSECPLPDQMRLTLPSGMQQEPHSYPYRSALLNSNIKTERLHTTQLSLSKRRNVLNVSNSRNKLWVTSQMACPAVLRRVVTGEEGKTCRCSNHRIPCVTDLEYDHLINNIVAFKEQITVVCVSSSQRKDPSEDEIEQLYERQNKHRSMPCAQGCLDSFRLLKYNITSADAFTDHKGSLLEKRHNVAPGMFLMYIQGKLLFANYIFNGYSKSTKDLQKQIAKTRNDYRMGYSLPADFRFSQYTDFRNCQILSI</sequence>
<feature type="region of interest" description="Disordered" evidence="1">
    <location>
        <begin position="263"/>
        <end position="285"/>
    </location>
</feature>
<proteinExistence type="predicted"/>
<evidence type="ECO:0000313" key="4">
    <source>
        <dbReference type="Proteomes" id="UP000694412"/>
    </source>
</evidence>
<dbReference type="Pfam" id="PF14977">
    <property type="entry name" value="FAM194"/>
    <property type="match status" value="1"/>
</dbReference>
<feature type="region of interest" description="Disordered" evidence="1">
    <location>
        <begin position="230"/>
        <end position="250"/>
    </location>
</feature>
<protein>
    <recommendedName>
        <fullName evidence="2">FAM194 C-terminal domain-containing protein</fullName>
    </recommendedName>
</protein>
<feature type="compositionally biased region" description="Polar residues" evidence="1">
    <location>
        <begin position="263"/>
        <end position="280"/>
    </location>
</feature>
<name>A0A8C2T0A8_COTJA</name>